<name>A0ABS2GZ37_9LACO</name>
<dbReference type="NCBIfam" id="NF001223">
    <property type="entry name" value="PRK00202.1-1"/>
    <property type="match status" value="1"/>
</dbReference>
<dbReference type="PANTHER" id="PTHR11078:SF3">
    <property type="entry name" value="ANTITERMINATION NUSB DOMAIN-CONTAINING PROTEIN"/>
    <property type="match status" value="1"/>
</dbReference>
<evidence type="ECO:0000313" key="9">
    <source>
        <dbReference type="Proteomes" id="UP000785625"/>
    </source>
</evidence>
<evidence type="ECO:0000256" key="6">
    <source>
        <dbReference type="HAMAP-Rule" id="MF_00073"/>
    </source>
</evidence>
<gene>
    <name evidence="6 8" type="primary">nusB</name>
    <name evidence="8" type="ORF">H5975_03700</name>
</gene>
<keyword evidence="5 6" id="KW-0804">Transcription</keyword>
<evidence type="ECO:0000256" key="4">
    <source>
        <dbReference type="ARBA" id="ARBA00023015"/>
    </source>
</evidence>
<dbReference type="EMBL" id="JACJKU010000025">
    <property type="protein sequence ID" value="MBM6940601.1"/>
    <property type="molecule type" value="Genomic_DNA"/>
</dbReference>
<comment type="function">
    <text evidence="6">Involved in transcription antitermination. Required for transcription of ribosomal RNA (rRNA) genes. Binds specifically to the boxA antiterminator sequence of the ribosomal RNA (rrn) operons.</text>
</comment>
<keyword evidence="3 6" id="KW-0694">RNA-binding</keyword>
<keyword evidence="9" id="KW-1185">Reference proteome</keyword>
<dbReference type="HAMAP" id="MF_00073">
    <property type="entry name" value="NusB"/>
    <property type="match status" value="1"/>
</dbReference>
<dbReference type="InterPro" id="IPR006027">
    <property type="entry name" value="NusB_RsmB_TIM44"/>
</dbReference>
<comment type="similarity">
    <text evidence="1 6">Belongs to the NusB family.</text>
</comment>
<evidence type="ECO:0000256" key="5">
    <source>
        <dbReference type="ARBA" id="ARBA00023163"/>
    </source>
</evidence>
<evidence type="ECO:0000256" key="1">
    <source>
        <dbReference type="ARBA" id="ARBA00005952"/>
    </source>
</evidence>
<evidence type="ECO:0000256" key="3">
    <source>
        <dbReference type="ARBA" id="ARBA00022884"/>
    </source>
</evidence>
<dbReference type="NCBIfam" id="TIGR01951">
    <property type="entry name" value="nusB"/>
    <property type="match status" value="1"/>
</dbReference>
<evidence type="ECO:0000259" key="7">
    <source>
        <dbReference type="Pfam" id="PF01029"/>
    </source>
</evidence>
<organism evidence="8 9">
    <name type="scientific">Limosilactobacillus coleohominis</name>
    <dbReference type="NCBI Taxonomy" id="181675"/>
    <lineage>
        <taxon>Bacteria</taxon>
        <taxon>Bacillati</taxon>
        <taxon>Bacillota</taxon>
        <taxon>Bacilli</taxon>
        <taxon>Lactobacillales</taxon>
        <taxon>Lactobacillaceae</taxon>
        <taxon>Limosilactobacillus</taxon>
    </lineage>
</organism>
<protein>
    <recommendedName>
        <fullName evidence="6">Transcription antitermination protein NusB</fullName>
    </recommendedName>
    <alternativeName>
        <fullName evidence="6">Antitermination factor NusB</fullName>
    </alternativeName>
</protein>
<dbReference type="InterPro" id="IPR011605">
    <property type="entry name" value="NusB_fam"/>
</dbReference>
<dbReference type="Proteomes" id="UP000785625">
    <property type="component" value="Unassembled WGS sequence"/>
</dbReference>
<accession>A0ABS2GZ37</accession>
<dbReference type="SUPFAM" id="SSF48013">
    <property type="entry name" value="NusB-like"/>
    <property type="match status" value="1"/>
</dbReference>
<dbReference type="PANTHER" id="PTHR11078">
    <property type="entry name" value="N UTILIZATION SUBSTANCE PROTEIN B-RELATED"/>
    <property type="match status" value="1"/>
</dbReference>
<dbReference type="RefSeq" id="WP_204784919.1">
    <property type="nucleotide sequence ID" value="NZ_CALVGD010000025.1"/>
</dbReference>
<feature type="domain" description="NusB/RsmB/TIM44" evidence="7">
    <location>
        <begin position="7"/>
        <end position="132"/>
    </location>
</feature>
<dbReference type="Gene3D" id="1.10.940.10">
    <property type="entry name" value="NusB-like"/>
    <property type="match status" value="1"/>
</dbReference>
<evidence type="ECO:0000313" key="8">
    <source>
        <dbReference type="EMBL" id="MBM6940601.1"/>
    </source>
</evidence>
<dbReference type="InterPro" id="IPR035926">
    <property type="entry name" value="NusB-like_sf"/>
</dbReference>
<proteinExistence type="inferred from homology"/>
<dbReference type="Pfam" id="PF01029">
    <property type="entry name" value="NusB"/>
    <property type="match status" value="1"/>
</dbReference>
<sequence length="137" mass="15624">MSFSRHTIRVGAFQTLFALMDTPQEQKDALYAQVLHLGPHEEAPAYLDQLVSGVQEHQTELDQLISDYLTDDWAINRIARANLIILRIALYELQYEQDLPAAVVINEALELAKSFSDDKSRKFINGILGHYEKDHAK</sequence>
<keyword evidence="2 6" id="KW-0889">Transcription antitermination</keyword>
<reference evidence="8 9" key="1">
    <citation type="journal article" date="2021" name="Sci. Rep.">
        <title>The distribution of antibiotic resistance genes in chicken gut microbiota commensals.</title>
        <authorList>
            <person name="Juricova H."/>
            <person name="Matiasovicova J."/>
            <person name="Kubasova T."/>
            <person name="Cejkova D."/>
            <person name="Rychlik I."/>
        </authorList>
    </citation>
    <scope>NUCLEOTIDE SEQUENCE [LARGE SCALE GENOMIC DNA]</scope>
    <source>
        <strain evidence="8 9">An574</strain>
    </source>
</reference>
<keyword evidence="4 6" id="KW-0805">Transcription regulation</keyword>
<evidence type="ECO:0000256" key="2">
    <source>
        <dbReference type="ARBA" id="ARBA00022814"/>
    </source>
</evidence>
<comment type="caution">
    <text evidence="8">The sequence shown here is derived from an EMBL/GenBank/DDBJ whole genome shotgun (WGS) entry which is preliminary data.</text>
</comment>